<evidence type="ECO:0000256" key="2">
    <source>
        <dbReference type="ARBA" id="ARBA00022833"/>
    </source>
</evidence>
<reference evidence="7 8" key="1">
    <citation type="submission" date="2014-04" db="EMBL/GenBank/DDBJ databases">
        <authorList>
            <consortium name="DOE Joint Genome Institute"/>
            <person name="Kuo A."/>
            <person name="Martino E."/>
            <person name="Perotto S."/>
            <person name="Kohler A."/>
            <person name="Nagy L.G."/>
            <person name="Floudas D."/>
            <person name="Copeland A."/>
            <person name="Barry K.W."/>
            <person name="Cichocki N."/>
            <person name="Veneault-Fourrey C."/>
            <person name="LaButti K."/>
            <person name="Lindquist E.A."/>
            <person name="Lipzen A."/>
            <person name="Lundell T."/>
            <person name="Morin E."/>
            <person name="Murat C."/>
            <person name="Sun H."/>
            <person name="Tunlid A."/>
            <person name="Henrissat B."/>
            <person name="Grigoriev I.V."/>
            <person name="Hibbett D.S."/>
            <person name="Martin F."/>
            <person name="Nordberg H.P."/>
            <person name="Cantor M.N."/>
            <person name="Hua S.X."/>
        </authorList>
    </citation>
    <scope>NUCLEOTIDE SEQUENCE [LARGE SCALE GENOMIC DNA]</scope>
    <source>
        <strain evidence="7 8">Zn</strain>
    </source>
</reference>
<dbReference type="InterPro" id="IPR001138">
    <property type="entry name" value="Zn2Cys6_DnaBD"/>
</dbReference>
<keyword evidence="1" id="KW-0479">Metal-binding</keyword>
<evidence type="ECO:0000313" key="8">
    <source>
        <dbReference type="Proteomes" id="UP000054321"/>
    </source>
</evidence>
<dbReference type="STRING" id="913774.A0A0C3HX79"/>
<gene>
    <name evidence="7" type="ORF">OIDMADRAFT_186205</name>
</gene>
<keyword evidence="3" id="KW-0805">Transcription regulation</keyword>
<dbReference type="EMBL" id="KN832870">
    <property type="protein sequence ID" value="KIN07520.1"/>
    <property type="molecule type" value="Genomic_DNA"/>
</dbReference>
<accession>A0A0C3HX79</accession>
<dbReference type="SMART" id="SM00066">
    <property type="entry name" value="GAL4"/>
    <property type="match status" value="1"/>
</dbReference>
<organism evidence="7 8">
    <name type="scientific">Oidiodendron maius (strain Zn)</name>
    <dbReference type="NCBI Taxonomy" id="913774"/>
    <lineage>
        <taxon>Eukaryota</taxon>
        <taxon>Fungi</taxon>
        <taxon>Dikarya</taxon>
        <taxon>Ascomycota</taxon>
        <taxon>Pezizomycotina</taxon>
        <taxon>Leotiomycetes</taxon>
        <taxon>Leotiomycetes incertae sedis</taxon>
        <taxon>Myxotrichaceae</taxon>
        <taxon>Oidiodendron</taxon>
    </lineage>
</organism>
<evidence type="ECO:0000259" key="6">
    <source>
        <dbReference type="PROSITE" id="PS50048"/>
    </source>
</evidence>
<dbReference type="OrthoDB" id="5423818at2759"/>
<name>A0A0C3HX79_OIDMZ</name>
<dbReference type="SUPFAM" id="SSF57701">
    <property type="entry name" value="Zn2/Cys6 DNA-binding domain"/>
    <property type="match status" value="1"/>
</dbReference>
<dbReference type="PROSITE" id="PS50048">
    <property type="entry name" value="ZN2_CY6_FUNGAL_2"/>
    <property type="match status" value="1"/>
</dbReference>
<evidence type="ECO:0000313" key="7">
    <source>
        <dbReference type="EMBL" id="KIN07520.1"/>
    </source>
</evidence>
<dbReference type="AlphaFoldDB" id="A0A0C3HX79"/>
<evidence type="ECO:0000256" key="1">
    <source>
        <dbReference type="ARBA" id="ARBA00022723"/>
    </source>
</evidence>
<proteinExistence type="predicted"/>
<evidence type="ECO:0000256" key="5">
    <source>
        <dbReference type="ARBA" id="ARBA00023242"/>
    </source>
</evidence>
<dbReference type="GO" id="GO:0008270">
    <property type="term" value="F:zinc ion binding"/>
    <property type="evidence" value="ECO:0007669"/>
    <property type="project" value="InterPro"/>
</dbReference>
<dbReference type="CDD" id="cd00067">
    <property type="entry name" value="GAL4"/>
    <property type="match status" value="1"/>
</dbReference>
<dbReference type="Proteomes" id="UP000054321">
    <property type="component" value="Unassembled WGS sequence"/>
</dbReference>
<reference evidence="8" key="2">
    <citation type="submission" date="2015-01" db="EMBL/GenBank/DDBJ databases">
        <title>Evolutionary Origins and Diversification of the Mycorrhizal Mutualists.</title>
        <authorList>
            <consortium name="DOE Joint Genome Institute"/>
            <consortium name="Mycorrhizal Genomics Consortium"/>
            <person name="Kohler A."/>
            <person name="Kuo A."/>
            <person name="Nagy L.G."/>
            <person name="Floudas D."/>
            <person name="Copeland A."/>
            <person name="Barry K.W."/>
            <person name="Cichocki N."/>
            <person name="Veneault-Fourrey C."/>
            <person name="LaButti K."/>
            <person name="Lindquist E.A."/>
            <person name="Lipzen A."/>
            <person name="Lundell T."/>
            <person name="Morin E."/>
            <person name="Murat C."/>
            <person name="Riley R."/>
            <person name="Ohm R."/>
            <person name="Sun H."/>
            <person name="Tunlid A."/>
            <person name="Henrissat B."/>
            <person name="Grigoriev I.V."/>
            <person name="Hibbett D.S."/>
            <person name="Martin F."/>
        </authorList>
    </citation>
    <scope>NUCLEOTIDE SEQUENCE [LARGE SCALE GENOMIC DNA]</scope>
    <source>
        <strain evidence="8">Zn</strain>
    </source>
</reference>
<dbReference type="Pfam" id="PF00172">
    <property type="entry name" value="Zn_clus"/>
    <property type="match status" value="1"/>
</dbReference>
<dbReference type="PROSITE" id="PS00463">
    <property type="entry name" value="ZN2_CY6_FUNGAL_1"/>
    <property type="match status" value="1"/>
</dbReference>
<feature type="domain" description="Zn(2)-C6 fungal-type" evidence="6">
    <location>
        <begin position="53"/>
        <end position="83"/>
    </location>
</feature>
<dbReference type="PANTHER" id="PTHR47660:SF3">
    <property type="entry name" value="FINGER DOMAIN PROTEIN, PUTATIVE (AFU_ORTHOLOGUE AFUA_4G03310)-RELATED"/>
    <property type="match status" value="1"/>
</dbReference>
<dbReference type="HOGENOM" id="CLU_044368_2_0_1"/>
<dbReference type="Gene3D" id="4.10.240.10">
    <property type="entry name" value="Zn(2)-C6 fungal-type DNA-binding domain"/>
    <property type="match status" value="1"/>
</dbReference>
<keyword evidence="8" id="KW-1185">Reference proteome</keyword>
<keyword evidence="2" id="KW-0862">Zinc</keyword>
<dbReference type="InParanoid" id="A0A0C3HX79"/>
<dbReference type="GO" id="GO:0000981">
    <property type="term" value="F:DNA-binding transcription factor activity, RNA polymerase II-specific"/>
    <property type="evidence" value="ECO:0007669"/>
    <property type="project" value="InterPro"/>
</dbReference>
<protein>
    <recommendedName>
        <fullName evidence="6">Zn(2)-C6 fungal-type domain-containing protein</fullName>
    </recommendedName>
</protein>
<dbReference type="PANTHER" id="PTHR47660">
    <property type="entry name" value="TRANSCRIPTION FACTOR WITH C2H2 AND ZN(2)-CYS(6) DNA BINDING DOMAIN (EUROFUNG)-RELATED-RELATED"/>
    <property type="match status" value="1"/>
</dbReference>
<evidence type="ECO:0000256" key="4">
    <source>
        <dbReference type="ARBA" id="ARBA00023163"/>
    </source>
</evidence>
<keyword evidence="5" id="KW-0539">Nucleus</keyword>
<keyword evidence="4" id="KW-0804">Transcription</keyword>
<dbReference type="InterPro" id="IPR036864">
    <property type="entry name" value="Zn2-C6_fun-type_DNA-bd_sf"/>
</dbReference>
<sequence length="480" mass="54692">MEELTQLKPAEKMSPTNYTCSICSKGFEKRTSQIRHISYCRKSKSRGRSRKKACLNCTKAKTHCNSAYPNCARCVAKDLSCRYERPPISRASDVAQSTSLDETEEPTLISNLSRDLSLESPMQLVQVDSSTDELPLASNFDCLDSTYDVPYLYDTSLSEAASLQNTRGPSPLSYSEPKSCPDFSNTEVVDTLTFERLFPKPPKAFDLRTMRNHQFSLNRKYMLCTLRSYPFMMIPGKTQTLPAFIHPQSLGYKRKNDRFLNNRLLSPLENCLAIVQMWSVKNKANARLIWRTIRMEQERVLAEISQYDDWNTVAALQAITIYILLRLSENDDDVTDFDLPLIRTMIKVALRTSGIEMRHLYSHKGSPTWESWVLAESLLRTLIVLFLIDILFNFSSLLHPYKCDGSELLGKALPCGRHLWYASSRAEWEREYTRQGVGKQLTYGDLVNNKLGTDGALDSWLEQLDDFGTLVRAAASLKDG</sequence>
<evidence type="ECO:0000256" key="3">
    <source>
        <dbReference type="ARBA" id="ARBA00023015"/>
    </source>
</evidence>